<gene>
    <name evidence="1" type="ORF">LCGC14_2827620</name>
</gene>
<comment type="caution">
    <text evidence="1">The sequence shown here is derived from an EMBL/GenBank/DDBJ whole genome shotgun (WGS) entry which is preliminary data.</text>
</comment>
<proteinExistence type="predicted"/>
<name>A0A0F9B673_9ZZZZ</name>
<protein>
    <submittedName>
        <fullName evidence="1">Uncharacterized protein</fullName>
    </submittedName>
</protein>
<reference evidence="1" key="1">
    <citation type="journal article" date="2015" name="Nature">
        <title>Complex archaea that bridge the gap between prokaryotes and eukaryotes.</title>
        <authorList>
            <person name="Spang A."/>
            <person name="Saw J.H."/>
            <person name="Jorgensen S.L."/>
            <person name="Zaremba-Niedzwiedzka K."/>
            <person name="Martijn J."/>
            <person name="Lind A.E."/>
            <person name="van Eijk R."/>
            <person name="Schleper C."/>
            <person name="Guy L."/>
            <person name="Ettema T.J."/>
        </authorList>
    </citation>
    <scope>NUCLEOTIDE SEQUENCE</scope>
</reference>
<dbReference type="EMBL" id="LAZR01053767">
    <property type="protein sequence ID" value="KKK80026.1"/>
    <property type="molecule type" value="Genomic_DNA"/>
</dbReference>
<dbReference type="AlphaFoldDB" id="A0A0F9B673"/>
<accession>A0A0F9B673</accession>
<sequence>MTELEKIKRKLMISLYNQLSVDQKALFNRIYNDVKDVEIDALDTAIRLCETTVKKNNEGGM</sequence>
<evidence type="ECO:0000313" key="1">
    <source>
        <dbReference type="EMBL" id="KKK80026.1"/>
    </source>
</evidence>
<organism evidence="1">
    <name type="scientific">marine sediment metagenome</name>
    <dbReference type="NCBI Taxonomy" id="412755"/>
    <lineage>
        <taxon>unclassified sequences</taxon>
        <taxon>metagenomes</taxon>
        <taxon>ecological metagenomes</taxon>
    </lineage>
</organism>